<gene>
    <name evidence="2" type="ORF">UFOPK2370_00044</name>
</gene>
<evidence type="ECO:0000256" key="1">
    <source>
        <dbReference type="SAM" id="Phobius"/>
    </source>
</evidence>
<accession>A0A6J6MVT8</accession>
<feature type="transmembrane region" description="Helical" evidence="1">
    <location>
        <begin position="14"/>
        <end position="34"/>
    </location>
</feature>
<feature type="transmembrane region" description="Helical" evidence="1">
    <location>
        <begin position="119"/>
        <end position="142"/>
    </location>
</feature>
<keyword evidence="1" id="KW-0812">Transmembrane</keyword>
<feature type="transmembrane region" description="Helical" evidence="1">
    <location>
        <begin position="77"/>
        <end position="99"/>
    </location>
</feature>
<name>A0A6J6MVT8_9ZZZZ</name>
<feature type="transmembrane region" description="Helical" evidence="1">
    <location>
        <begin position="46"/>
        <end position="65"/>
    </location>
</feature>
<organism evidence="2">
    <name type="scientific">freshwater metagenome</name>
    <dbReference type="NCBI Taxonomy" id="449393"/>
    <lineage>
        <taxon>unclassified sequences</taxon>
        <taxon>metagenomes</taxon>
        <taxon>ecological metagenomes</taxon>
    </lineage>
</organism>
<dbReference type="EMBL" id="CAEZXK010000001">
    <property type="protein sequence ID" value="CAB4677996.1"/>
    <property type="molecule type" value="Genomic_DNA"/>
</dbReference>
<proteinExistence type="predicted"/>
<reference evidence="2" key="1">
    <citation type="submission" date="2020-05" db="EMBL/GenBank/DDBJ databases">
        <authorList>
            <person name="Chiriac C."/>
            <person name="Salcher M."/>
            <person name="Ghai R."/>
            <person name="Kavagutti S V."/>
        </authorList>
    </citation>
    <scope>NUCLEOTIDE SEQUENCE</scope>
</reference>
<keyword evidence="1" id="KW-0472">Membrane</keyword>
<dbReference type="AlphaFoldDB" id="A0A6J6MVT8"/>
<evidence type="ECO:0000313" key="2">
    <source>
        <dbReference type="EMBL" id="CAB4677996.1"/>
    </source>
</evidence>
<protein>
    <submittedName>
        <fullName evidence="2">Unannotated protein</fullName>
    </submittedName>
</protein>
<keyword evidence="1" id="KW-1133">Transmembrane helix</keyword>
<sequence length="155" mass="16677">MTTGRPESHLLRELHVLASAVVVLVGFLADPFIVQKIGPVQVIQSFGILFVAGAIAFWAIGLILTRKLPVVINVWSVIVSATANMAAVGGSFLAFRIWYNKWPFNLEPVEPTGFEGPGAPLFILLVLLAFSGLVWLLGLLAVGATTLNQDLKLID</sequence>